<evidence type="ECO:0000256" key="3">
    <source>
        <dbReference type="ARBA" id="ARBA00022679"/>
    </source>
</evidence>
<dbReference type="Pfam" id="PF00588">
    <property type="entry name" value="SpoU_methylase"/>
    <property type="match status" value="1"/>
</dbReference>
<evidence type="ECO:0000256" key="1">
    <source>
        <dbReference type="ARBA" id="ARBA00007228"/>
    </source>
</evidence>
<organism evidence="5 6">
    <name type="scientific">Herpetosiphon geysericola</name>
    <dbReference type="NCBI Taxonomy" id="70996"/>
    <lineage>
        <taxon>Bacteria</taxon>
        <taxon>Bacillati</taxon>
        <taxon>Chloroflexota</taxon>
        <taxon>Chloroflexia</taxon>
        <taxon>Herpetosiphonales</taxon>
        <taxon>Herpetosiphonaceae</taxon>
        <taxon>Herpetosiphon</taxon>
    </lineage>
</organism>
<dbReference type="OrthoDB" id="9794400at2"/>
<gene>
    <name evidence="5" type="ORF">SE18_20945</name>
</gene>
<dbReference type="InterPro" id="IPR029028">
    <property type="entry name" value="Alpha/beta_knot_MTases"/>
</dbReference>
<dbReference type="GO" id="GO:0008173">
    <property type="term" value="F:RNA methyltransferase activity"/>
    <property type="evidence" value="ECO:0007669"/>
    <property type="project" value="InterPro"/>
</dbReference>
<evidence type="ECO:0000313" key="5">
    <source>
        <dbReference type="EMBL" id="KPL81168.1"/>
    </source>
</evidence>
<dbReference type="SUPFAM" id="SSF55315">
    <property type="entry name" value="L30e-like"/>
    <property type="match status" value="1"/>
</dbReference>
<dbReference type="GO" id="GO:0005829">
    <property type="term" value="C:cytosol"/>
    <property type="evidence" value="ECO:0007669"/>
    <property type="project" value="TreeGrafter"/>
</dbReference>
<dbReference type="STRING" id="70996.SE18_20945"/>
<dbReference type="GO" id="GO:0003723">
    <property type="term" value="F:RNA binding"/>
    <property type="evidence" value="ECO:0007669"/>
    <property type="project" value="InterPro"/>
</dbReference>
<sequence length="246" mass="27079">MELLYGRNAVLEALRANRRKLGRLLVADGIKEGESMQAINAVARERRIQVAKVQRGELDKRTAGANHQGIALECGPYPYVEVDDIIELARERGEQPLILIFDHLQDPQNIGTLMRTAEIVGAHGIIFPDRRSASITPAVINASAGAVEHLYVAQITNISQTIKHLQDYNIWVAGVEDDERAVDFDRANLRGALALVIGAEGPGLARLTRERCDLLLRLPMRGKVASLNAATAGSIILYHAWRVRAQ</sequence>
<evidence type="ECO:0000259" key="4">
    <source>
        <dbReference type="SMART" id="SM00967"/>
    </source>
</evidence>
<dbReference type="Pfam" id="PF08032">
    <property type="entry name" value="SpoU_sub_bind"/>
    <property type="match status" value="1"/>
</dbReference>
<dbReference type="NCBIfam" id="TIGR00186">
    <property type="entry name" value="rRNA_methyl_3"/>
    <property type="match status" value="1"/>
</dbReference>
<dbReference type="EMBL" id="LGKP01000035">
    <property type="protein sequence ID" value="KPL81168.1"/>
    <property type="molecule type" value="Genomic_DNA"/>
</dbReference>
<dbReference type="InterPro" id="IPR029064">
    <property type="entry name" value="Ribosomal_eL30-like_sf"/>
</dbReference>
<comment type="caution">
    <text evidence="5">The sequence shown here is derived from an EMBL/GenBank/DDBJ whole genome shotgun (WGS) entry which is preliminary data.</text>
</comment>
<dbReference type="Gene3D" id="3.30.1330.30">
    <property type="match status" value="1"/>
</dbReference>
<dbReference type="PATRIC" id="fig|70996.4.peg.2006"/>
<dbReference type="RefSeq" id="WP_054536418.1">
    <property type="nucleotide sequence ID" value="NZ_LGKP01000035.1"/>
</dbReference>
<comment type="similarity">
    <text evidence="1">Belongs to the class IV-like SAM-binding methyltransferase superfamily. RNA methyltransferase TrmH family.</text>
</comment>
<feature type="domain" description="RNA 2-O ribose methyltransferase substrate binding" evidence="4">
    <location>
        <begin position="3"/>
        <end position="80"/>
    </location>
</feature>
<dbReference type="InterPro" id="IPR004441">
    <property type="entry name" value="rRNA_MeTrfase_TrmH"/>
</dbReference>
<dbReference type="InterPro" id="IPR013123">
    <property type="entry name" value="SpoU_subst-bd"/>
</dbReference>
<dbReference type="GO" id="GO:0032259">
    <property type="term" value="P:methylation"/>
    <property type="evidence" value="ECO:0007669"/>
    <property type="project" value="UniProtKB-KW"/>
</dbReference>
<accession>A0A0P6XLI8</accession>
<dbReference type="PANTHER" id="PTHR46429:SF1">
    <property type="entry name" value="23S RRNA (GUANOSINE-2'-O-)-METHYLTRANSFERASE RLMB"/>
    <property type="match status" value="1"/>
</dbReference>
<dbReference type="PANTHER" id="PTHR46429">
    <property type="entry name" value="23S RRNA (GUANOSINE-2'-O-)-METHYLTRANSFERASE RLMB"/>
    <property type="match status" value="1"/>
</dbReference>
<dbReference type="CDD" id="cd18103">
    <property type="entry name" value="SpoU-like_RlmB"/>
    <property type="match status" value="1"/>
</dbReference>
<keyword evidence="3 5" id="KW-0808">Transferase</keyword>
<dbReference type="FunFam" id="3.40.1280.10:FF:000008">
    <property type="entry name" value="Group 3 RNA methyltransferase TrmH"/>
    <property type="match status" value="1"/>
</dbReference>
<dbReference type="GO" id="GO:0006396">
    <property type="term" value="P:RNA processing"/>
    <property type="evidence" value="ECO:0007669"/>
    <property type="project" value="InterPro"/>
</dbReference>
<evidence type="ECO:0000256" key="2">
    <source>
        <dbReference type="ARBA" id="ARBA00022603"/>
    </source>
</evidence>
<dbReference type="InterPro" id="IPR001537">
    <property type="entry name" value="SpoU_MeTrfase"/>
</dbReference>
<keyword evidence="2 5" id="KW-0489">Methyltransferase</keyword>
<dbReference type="Proteomes" id="UP000050277">
    <property type="component" value="Unassembled WGS sequence"/>
</dbReference>
<dbReference type="SMART" id="SM00967">
    <property type="entry name" value="SpoU_sub_bind"/>
    <property type="match status" value="1"/>
</dbReference>
<proteinExistence type="inferred from homology"/>
<dbReference type="InterPro" id="IPR029026">
    <property type="entry name" value="tRNA_m1G_MTases_N"/>
</dbReference>
<keyword evidence="6" id="KW-1185">Reference proteome</keyword>
<dbReference type="AlphaFoldDB" id="A0A0P6XLI8"/>
<dbReference type="SUPFAM" id="SSF75217">
    <property type="entry name" value="alpha/beta knot"/>
    <property type="match status" value="1"/>
</dbReference>
<name>A0A0P6XLI8_9CHLR</name>
<reference evidence="5 6" key="1">
    <citation type="submission" date="2015-07" db="EMBL/GenBank/DDBJ databases">
        <title>Whole genome sequence of Herpetosiphon geysericola DSM 7119.</title>
        <authorList>
            <person name="Hemp J."/>
            <person name="Ward L.M."/>
            <person name="Pace L.A."/>
            <person name="Fischer W.W."/>
        </authorList>
    </citation>
    <scope>NUCLEOTIDE SEQUENCE [LARGE SCALE GENOMIC DNA]</scope>
    <source>
        <strain evidence="5 6">DSM 7119</strain>
    </source>
</reference>
<protein>
    <submittedName>
        <fullName evidence="5">RNA methyltransferase</fullName>
    </submittedName>
</protein>
<evidence type="ECO:0000313" key="6">
    <source>
        <dbReference type="Proteomes" id="UP000050277"/>
    </source>
</evidence>
<dbReference type="Gene3D" id="3.40.1280.10">
    <property type="match status" value="1"/>
</dbReference>